<dbReference type="SUPFAM" id="SSF55811">
    <property type="entry name" value="Nudix"/>
    <property type="match status" value="1"/>
</dbReference>
<dbReference type="EMBL" id="MFTD01000017">
    <property type="protein sequence ID" value="OGI46554.1"/>
    <property type="molecule type" value="Genomic_DNA"/>
</dbReference>
<evidence type="ECO:0000313" key="3">
    <source>
        <dbReference type="Proteomes" id="UP000176484"/>
    </source>
</evidence>
<name>A0A1F6TN41_9BACT</name>
<evidence type="ECO:0000313" key="2">
    <source>
        <dbReference type="EMBL" id="OGI46554.1"/>
    </source>
</evidence>
<comment type="caution">
    <text evidence="2">The sequence shown here is derived from an EMBL/GenBank/DDBJ whole genome shotgun (WGS) entry which is preliminary data.</text>
</comment>
<dbReference type="InterPro" id="IPR000086">
    <property type="entry name" value="NUDIX_hydrolase_dom"/>
</dbReference>
<accession>A0A1F6TN41</accession>
<dbReference type="Proteomes" id="UP000176484">
    <property type="component" value="Unassembled WGS sequence"/>
</dbReference>
<reference evidence="2 3" key="1">
    <citation type="journal article" date="2016" name="Nat. Commun.">
        <title>Thousands of microbial genomes shed light on interconnected biogeochemical processes in an aquifer system.</title>
        <authorList>
            <person name="Anantharaman K."/>
            <person name="Brown C.T."/>
            <person name="Hug L.A."/>
            <person name="Sharon I."/>
            <person name="Castelle C.J."/>
            <person name="Probst A.J."/>
            <person name="Thomas B.C."/>
            <person name="Singh A."/>
            <person name="Wilkins M.J."/>
            <person name="Karaoz U."/>
            <person name="Brodie E.L."/>
            <person name="Williams K.H."/>
            <person name="Hubbard S.S."/>
            <person name="Banfield J.F."/>
        </authorList>
    </citation>
    <scope>NUCLEOTIDE SEQUENCE [LARGE SCALE GENOMIC DNA]</scope>
</reference>
<feature type="domain" description="Nudix hydrolase" evidence="1">
    <location>
        <begin position="39"/>
        <end position="197"/>
    </location>
</feature>
<dbReference type="InterPro" id="IPR015797">
    <property type="entry name" value="NUDIX_hydrolase-like_dom_sf"/>
</dbReference>
<dbReference type="PROSITE" id="PS51462">
    <property type="entry name" value="NUDIX"/>
    <property type="match status" value="1"/>
</dbReference>
<sequence length="210" mass="23808">MKELLEIYKLDGTFLGTQDRIDFKNEVQKEFEEKGVVSKKVKTIRVLLMNSLGRIYLQKRSELKEENSNLYDKTVGGHVTAGNTFDLTAVKECAEELGFPATVLSEKEFEQAIKSIDLMIVGVLKKVDHIDNFNSIRILKDGNNFTQPSICDIYVGYYDGAIRFADGESSGVETFSISQLKNELVNSPNKFTEDLKFMVEKYSNLLLPIK</sequence>
<dbReference type="Gene3D" id="3.90.79.10">
    <property type="entry name" value="Nucleoside Triphosphate Pyrophosphohydrolase"/>
    <property type="match status" value="1"/>
</dbReference>
<proteinExistence type="predicted"/>
<gene>
    <name evidence="2" type="ORF">A2121_02820</name>
</gene>
<protein>
    <recommendedName>
        <fullName evidence="1">Nudix hydrolase domain-containing protein</fullName>
    </recommendedName>
</protein>
<evidence type="ECO:0000259" key="1">
    <source>
        <dbReference type="PROSITE" id="PS51462"/>
    </source>
</evidence>
<dbReference type="Pfam" id="PF00293">
    <property type="entry name" value="NUDIX"/>
    <property type="match status" value="1"/>
</dbReference>
<organism evidence="2 3">
    <name type="scientific">Candidatus Nomurabacteria bacterium GWB1_40_6</name>
    <dbReference type="NCBI Taxonomy" id="1801727"/>
    <lineage>
        <taxon>Bacteria</taxon>
        <taxon>Candidatus Nomuraibacteriota</taxon>
    </lineage>
</organism>
<dbReference type="AlphaFoldDB" id="A0A1F6TN41"/>